<proteinExistence type="predicted"/>
<sequence length="73" mass="8807">MLNWKIKTILQKGGFVITLKKMRKNKSFLSISLTKEHVRRIMRYHDKKLKRAIKKLDIAKMRSWHNSKTIILD</sequence>
<reference evidence="1 2" key="1">
    <citation type="journal article" date="2016" name="Nat. Commun.">
        <title>Thousands of microbial genomes shed light on interconnected biogeochemical processes in an aquifer system.</title>
        <authorList>
            <person name="Anantharaman K."/>
            <person name="Brown C.T."/>
            <person name="Hug L.A."/>
            <person name="Sharon I."/>
            <person name="Castelle C.J."/>
            <person name="Probst A.J."/>
            <person name="Thomas B.C."/>
            <person name="Singh A."/>
            <person name="Wilkins M.J."/>
            <person name="Karaoz U."/>
            <person name="Brodie E.L."/>
            <person name="Williams K.H."/>
            <person name="Hubbard S.S."/>
            <person name="Banfield J.F."/>
        </authorList>
    </citation>
    <scope>NUCLEOTIDE SEQUENCE [LARGE SCALE GENOMIC DNA]</scope>
</reference>
<evidence type="ECO:0000313" key="1">
    <source>
        <dbReference type="EMBL" id="OGD68134.1"/>
    </source>
</evidence>
<dbReference type="EMBL" id="MFAB01000033">
    <property type="protein sequence ID" value="OGD68134.1"/>
    <property type="molecule type" value="Genomic_DNA"/>
</dbReference>
<dbReference type="STRING" id="1797579.A2996_00515"/>
<gene>
    <name evidence="1" type="ORF">A2996_00515</name>
</gene>
<accession>A0A1F5ELN5</accession>
<name>A0A1F5ELN5_9BACT</name>
<protein>
    <submittedName>
        <fullName evidence="1">Uncharacterized protein</fullName>
    </submittedName>
</protein>
<dbReference type="AlphaFoldDB" id="A0A1F5ELN5"/>
<comment type="caution">
    <text evidence="1">The sequence shown here is derived from an EMBL/GenBank/DDBJ whole genome shotgun (WGS) entry which is preliminary data.</text>
</comment>
<organism evidence="1 2">
    <name type="scientific">Candidatus Campbellbacteria bacterium RIFCSPLOWO2_01_FULL_34_15</name>
    <dbReference type="NCBI Taxonomy" id="1797579"/>
    <lineage>
        <taxon>Bacteria</taxon>
        <taxon>Candidatus Campbelliibacteriota</taxon>
    </lineage>
</organism>
<dbReference type="Proteomes" id="UP000176865">
    <property type="component" value="Unassembled WGS sequence"/>
</dbReference>
<evidence type="ECO:0000313" key="2">
    <source>
        <dbReference type="Proteomes" id="UP000176865"/>
    </source>
</evidence>